<gene>
    <name evidence="1" type="ORF">WR25_26385</name>
</gene>
<keyword evidence="2" id="KW-1185">Reference proteome</keyword>
<sequence length="73" mass="7847">MIQATNKSFDATRERTANKLAEVKANATKVERFPTLARGASLPTPAPSGQRYSGLVAIFLFSVPQKLAPTAQD</sequence>
<evidence type="ECO:0000313" key="2">
    <source>
        <dbReference type="Proteomes" id="UP000218231"/>
    </source>
</evidence>
<reference evidence="1 2" key="1">
    <citation type="journal article" date="2017" name="Curr. Biol.">
        <title>Genome architecture and evolution of a unichromosomal asexual nematode.</title>
        <authorList>
            <person name="Fradin H."/>
            <person name="Zegar C."/>
            <person name="Gutwein M."/>
            <person name="Lucas J."/>
            <person name="Kovtun M."/>
            <person name="Corcoran D."/>
            <person name="Baugh L.R."/>
            <person name="Kiontke K."/>
            <person name="Gunsalus K."/>
            <person name="Fitch D.H."/>
            <person name="Piano F."/>
        </authorList>
    </citation>
    <scope>NUCLEOTIDE SEQUENCE [LARGE SCALE GENOMIC DNA]</scope>
    <source>
        <strain evidence="1">PF1309</strain>
    </source>
</reference>
<organism evidence="1 2">
    <name type="scientific">Diploscapter pachys</name>
    <dbReference type="NCBI Taxonomy" id="2018661"/>
    <lineage>
        <taxon>Eukaryota</taxon>
        <taxon>Metazoa</taxon>
        <taxon>Ecdysozoa</taxon>
        <taxon>Nematoda</taxon>
        <taxon>Chromadorea</taxon>
        <taxon>Rhabditida</taxon>
        <taxon>Rhabditina</taxon>
        <taxon>Rhabditomorpha</taxon>
        <taxon>Rhabditoidea</taxon>
        <taxon>Rhabditidae</taxon>
        <taxon>Diploscapter</taxon>
    </lineage>
</organism>
<accession>A0A2A2JYW4</accession>
<proteinExistence type="predicted"/>
<protein>
    <submittedName>
        <fullName evidence="1">Uncharacterized protein</fullName>
    </submittedName>
</protein>
<dbReference type="EMBL" id="LIAE01010025">
    <property type="protein sequence ID" value="PAV66907.1"/>
    <property type="molecule type" value="Genomic_DNA"/>
</dbReference>
<dbReference type="Proteomes" id="UP000218231">
    <property type="component" value="Unassembled WGS sequence"/>
</dbReference>
<dbReference type="AlphaFoldDB" id="A0A2A2JYW4"/>
<name>A0A2A2JYW4_9BILA</name>
<evidence type="ECO:0000313" key="1">
    <source>
        <dbReference type="EMBL" id="PAV66907.1"/>
    </source>
</evidence>
<comment type="caution">
    <text evidence="1">The sequence shown here is derived from an EMBL/GenBank/DDBJ whole genome shotgun (WGS) entry which is preliminary data.</text>
</comment>